<keyword evidence="2" id="KW-1185">Reference proteome</keyword>
<dbReference type="Proteomes" id="UP001630127">
    <property type="component" value="Unassembled WGS sequence"/>
</dbReference>
<protein>
    <recommendedName>
        <fullName evidence="3">Plastid-targeted protein 4</fullName>
    </recommendedName>
</protein>
<name>A0ABD2YCT9_9GENT</name>
<organism evidence="1 2">
    <name type="scientific">Cinchona calisaya</name>
    <dbReference type="NCBI Taxonomy" id="153742"/>
    <lineage>
        <taxon>Eukaryota</taxon>
        <taxon>Viridiplantae</taxon>
        <taxon>Streptophyta</taxon>
        <taxon>Embryophyta</taxon>
        <taxon>Tracheophyta</taxon>
        <taxon>Spermatophyta</taxon>
        <taxon>Magnoliopsida</taxon>
        <taxon>eudicotyledons</taxon>
        <taxon>Gunneridae</taxon>
        <taxon>Pentapetalae</taxon>
        <taxon>asterids</taxon>
        <taxon>lamiids</taxon>
        <taxon>Gentianales</taxon>
        <taxon>Rubiaceae</taxon>
        <taxon>Cinchonoideae</taxon>
        <taxon>Cinchoneae</taxon>
        <taxon>Cinchona</taxon>
    </lineage>
</organism>
<dbReference type="PANTHER" id="PTHR33735:SF14">
    <property type="entry name" value="PHAGE CAPSID SCAFFOLDING PROTEIN (GPO) SERINE PEPTIDASE"/>
    <property type="match status" value="1"/>
</dbReference>
<evidence type="ECO:0000313" key="1">
    <source>
        <dbReference type="EMBL" id="KAL3504796.1"/>
    </source>
</evidence>
<comment type="caution">
    <text evidence="1">The sequence shown here is derived from an EMBL/GenBank/DDBJ whole genome shotgun (WGS) entry which is preliminary data.</text>
</comment>
<evidence type="ECO:0000313" key="2">
    <source>
        <dbReference type="Proteomes" id="UP001630127"/>
    </source>
</evidence>
<reference evidence="1 2" key="1">
    <citation type="submission" date="2024-11" db="EMBL/GenBank/DDBJ databases">
        <title>A near-complete genome assembly of Cinchona calisaya.</title>
        <authorList>
            <person name="Lian D.C."/>
            <person name="Zhao X.W."/>
            <person name="Wei L."/>
        </authorList>
    </citation>
    <scope>NUCLEOTIDE SEQUENCE [LARGE SCALE GENOMIC DNA]</scope>
    <source>
        <tissue evidence="1">Nenye</tissue>
    </source>
</reference>
<dbReference type="EMBL" id="JBJUIK010000014">
    <property type="protein sequence ID" value="KAL3504796.1"/>
    <property type="molecule type" value="Genomic_DNA"/>
</dbReference>
<accession>A0ABD2YCT9</accession>
<dbReference type="AlphaFoldDB" id="A0ABD2YCT9"/>
<sequence length="233" mass="25358">MSRSIILGSSISSGIYIKSSSHHEYDRCRVLSFSSGLNLSISAHKNSIYFLGRQSLIHLSHGLQRKNESKRNFAVYNSVQPGVPLPSAPPSSGPWKGWLVGIVLTFVLPFLTNKWGPLLKIKNEIDTAVQTVEDVVDAVEKVAEQVEKVAEGIADDLPAGKLKDAVTFLENVADQIDHTTEAVGDVIDKVQEAEENVETAVESALAEKKETVVIDEVKEEPAKEVKVEASAPN</sequence>
<dbReference type="PANTHER" id="PTHR33735">
    <property type="entry name" value="EXPRESSED PROTEIN"/>
    <property type="match status" value="1"/>
</dbReference>
<proteinExistence type="predicted"/>
<evidence type="ECO:0008006" key="3">
    <source>
        <dbReference type="Google" id="ProtNLM"/>
    </source>
</evidence>
<gene>
    <name evidence="1" type="ORF">ACH5RR_034637</name>
</gene>